<dbReference type="InterPro" id="IPR033199">
    <property type="entry name" value="DDAH-like"/>
</dbReference>
<comment type="similarity">
    <text evidence="1">Belongs to the DDAH family.</text>
</comment>
<dbReference type="PANTHER" id="PTHR12737:SF9">
    <property type="entry name" value="DIMETHYLARGININASE"/>
    <property type="match status" value="1"/>
</dbReference>
<dbReference type="GO" id="GO:0016597">
    <property type="term" value="F:amino acid binding"/>
    <property type="evidence" value="ECO:0007669"/>
    <property type="project" value="TreeGrafter"/>
</dbReference>
<dbReference type="EMBL" id="CP001682">
    <property type="protein sequence ID" value="ACU95072.1"/>
    <property type="molecule type" value="Genomic_DNA"/>
</dbReference>
<dbReference type="eggNOG" id="COG1834">
    <property type="taxonomic scope" value="Bacteria"/>
</dbReference>
<dbReference type="OrthoDB" id="3196313at2"/>
<dbReference type="KEGG" id="ccu:Ccur_13990"/>
<keyword evidence="5" id="KW-1185">Reference proteome</keyword>
<evidence type="ECO:0000256" key="2">
    <source>
        <dbReference type="ARBA" id="ARBA00022801"/>
    </source>
</evidence>
<proteinExistence type="inferred from homology"/>
<dbReference type="GO" id="GO:0016403">
    <property type="term" value="F:dimethylargininase activity"/>
    <property type="evidence" value="ECO:0007669"/>
    <property type="project" value="TreeGrafter"/>
</dbReference>
<protein>
    <submittedName>
        <fullName evidence="4">N-dimethylarginine dimethylaminohydrolase</fullName>
    </submittedName>
</protein>
<evidence type="ECO:0000313" key="5">
    <source>
        <dbReference type="Proteomes" id="UP000000954"/>
    </source>
</evidence>
<dbReference type="Gene3D" id="3.75.10.10">
    <property type="entry name" value="L-arginine/glycine Amidinotransferase, Chain A"/>
    <property type="match status" value="1"/>
</dbReference>
<sequence length="263" mass="28770">MAFKNIIVRRPCPAVCDGITSAPELGKPDYDNALRQHDAYIKALVDLGLEVDVLPAANEYPDSCFVEDTCVLTRECAIMDNPGAGTRNGEAALMEPIIRRYYPADRIEHIVTPGTLEGGDVMMVGDHFYVGRSARTNEEGIRQFIAILEKYGLSGSEVPLEEVLHLKTGVNYLEDGNMLVSGEFVNKPDFAQFNKVVIPENEAYAANCIWINGTVIVPAGYPAVLKAVQDLGYQTVTVDTSEFRKIDGGLSCLSLRFSDKMGA</sequence>
<evidence type="ECO:0000313" key="4">
    <source>
        <dbReference type="EMBL" id="ACU95072.1"/>
    </source>
</evidence>
<evidence type="ECO:0000256" key="3">
    <source>
        <dbReference type="PIRSR" id="PIRSR633199-1"/>
    </source>
</evidence>
<feature type="active site" description="Proton donor" evidence="3">
    <location>
        <position position="165"/>
    </location>
</feature>
<reference evidence="4 5" key="1">
    <citation type="journal article" date="2009" name="Stand. Genomic Sci.">
        <title>Complete genome sequence of Cryptobacterium curtum type strain (12-3).</title>
        <authorList>
            <person name="Mavrommatis K."/>
            <person name="Pukall R."/>
            <person name="Rohde C."/>
            <person name="Chen F."/>
            <person name="Sims D."/>
            <person name="Brettin T."/>
            <person name="Kuske C."/>
            <person name="Detter J.C."/>
            <person name="Han C."/>
            <person name="Lapidus A."/>
            <person name="Copeland A."/>
            <person name="Glavina Del Rio T."/>
            <person name="Nolan M."/>
            <person name="Lucas S."/>
            <person name="Tice H."/>
            <person name="Cheng J.F."/>
            <person name="Bruce D."/>
            <person name="Goodwin L."/>
            <person name="Pitluck S."/>
            <person name="Ovchinnikova G."/>
            <person name="Pati A."/>
            <person name="Ivanova N."/>
            <person name="Chen A."/>
            <person name="Palaniappan K."/>
            <person name="Chain P."/>
            <person name="D'haeseleer P."/>
            <person name="Goker M."/>
            <person name="Bristow J."/>
            <person name="Eisen J.A."/>
            <person name="Markowitz V."/>
            <person name="Hugenholtz P."/>
            <person name="Rohde M."/>
            <person name="Klenk H.P."/>
            <person name="Kyrpides N.C."/>
        </authorList>
    </citation>
    <scope>NUCLEOTIDE SEQUENCE [LARGE SCALE GENOMIC DNA]</scope>
    <source>
        <strain evidence="5">ATCC 700683 / DSM 15641 / 12-3</strain>
    </source>
</reference>
<accession>C7MLC5</accession>
<name>C7MLC5_CRYCD</name>
<dbReference type="RefSeq" id="WP_015778935.1">
    <property type="nucleotide sequence ID" value="NC_013170.1"/>
</dbReference>
<dbReference type="SUPFAM" id="SSF55909">
    <property type="entry name" value="Pentein"/>
    <property type="match status" value="1"/>
</dbReference>
<dbReference type="GO" id="GO:0045429">
    <property type="term" value="P:positive regulation of nitric oxide biosynthetic process"/>
    <property type="evidence" value="ECO:0007669"/>
    <property type="project" value="TreeGrafter"/>
</dbReference>
<dbReference type="GO" id="GO:0006525">
    <property type="term" value="P:arginine metabolic process"/>
    <property type="evidence" value="ECO:0007669"/>
    <property type="project" value="TreeGrafter"/>
</dbReference>
<keyword evidence="2 4" id="KW-0378">Hydrolase</keyword>
<dbReference type="STRING" id="469378.Ccur_13990"/>
<dbReference type="AlphaFoldDB" id="C7MLC5"/>
<organism evidence="4 5">
    <name type="scientific">Cryptobacterium curtum (strain ATCC 700683 / DSM 15641 / CCUG 43107 / 12-3)</name>
    <dbReference type="NCBI Taxonomy" id="469378"/>
    <lineage>
        <taxon>Bacteria</taxon>
        <taxon>Bacillati</taxon>
        <taxon>Actinomycetota</taxon>
        <taxon>Coriobacteriia</taxon>
        <taxon>Eggerthellales</taxon>
        <taxon>Eggerthellaceae</taxon>
        <taxon>Cryptobacterium</taxon>
    </lineage>
</organism>
<feature type="active site" description="Nucleophile" evidence="3">
    <location>
        <position position="252"/>
    </location>
</feature>
<dbReference type="GO" id="GO:0000052">
    <property type="term" value="P:citrulline metabolic process"/>
    <property type="evidence" value="ECO:0007669"/>
    <property type="project" value="TreeGrafter"/>
</dbReference>
<dbReference type="HOGENOM" id="CLU_067923_1_0_11"/>
<gene>
    <name evidence="4" type="ordered locus">Ccur_13990</name>
</gene>
<evidence type="ECO:0000256" key="1">
    <source>
        <dbReference type="ARBA" id="ARBA00008532"/>
    </source>
</evidence>
<dbReference type="Pfam" id="PF19420">
    <property type="entry name" value="DDAH_eukar"/>
    <property type="match status" value="1"/>
</dbReference>
<dbReference type="PANTHER" id="PTHR12737">
    <property type="entry name" value="DIMETHYLARGININE DIMETHYLAMINOHYDROLASE"/>
    <property type="match status" value="1"/>
</dbReference>
<dbReference type="Proteomes" id="UP000000954">
    <property type="component" value="Chromosome"/>
</dbReference>